<feature type="transmembrane region" description="Helical" evidence="6">
    <location>
        <begin position="222"/>
        <end position="242"/>
    </location>
</feature>
<keyword evidence="3 6" id="KW-0812">Transmembrane</keyword>
<evidence type="ECO:0000313" key="9">
    <source>
        <dbReference type="Proteomes" id="UP001156318"/>
    </source>
</evidence>
<feature type="transmembrane region" description="Helical" evidence="6">
    <location>
        <begin position="90"/>
        <end position="110"/>
    </location>
</feature>
<evidence type="ECO:0000256" key="6">
    <source>
        <dbReference type="RuleBase" id="RU369037"/>
    </source>
</evidence>
<feature type="domain" description="Copper resistance protein D" evidence="7">
    <location>
        <begin position="185"/>
        <end position="281"/>
    </location>
</feature>
<dbReference type="Pfam" id="PF05425">
    <property type="entry name" value="CopD"/>
    <property type="match status" value="1"/>
</dbReference>
<sequence>MPELLYPALRCLHILSLCTLFGAAVCLAIFAAGALKPALRDALRGYQVVAVSLLMFTTVGIYLAQAGLMGDGPGDMINPQVLQAVAGTRFGSVWMVQGALAAATLLAMLLRMPTAAILLLPAGQLMLLAWTGHAAMNDGAVGALQRLNHTLHLLCIAWWLGGLLPLLLCMRLAVKPGLQALAITAMRRFSLTGHLAVAGANVTGALNALLIGRFAWHGFTPWFQLLLIKCALVAGMVAIALYNRYVLVPRFHASGAAVSRFIRMTQTEMLLGVMVIATVSLFATWAPF</sequence>
<evidence type="ECO:0000256" key="4">
    <source>
        <dbReference type="ARBA" id="ARBA00022989"/>
    </source>
</evidence>
<dbReference type="PANTHER" id="PTHR34820">
    <property type="entry name" value="INNER MEMBRANE PROTEIN YEBZ"/>
    <property type="match status" value="1"/>
</dbReference>
<accession>A0ABY6J9N5</accession>
<evidence type="ECO:0000256" key="1">
    <source>
        <dbReference type="ARBA" id="ARBA00004651"/>
    </source>
</evidence>
<proteinExistence type="inferred from homology"/>
<gene>
    <name evidence="8" type="primary">copD</name>
    <name evidence="8" type="ORF">KFZ77_11605</name>
</gene>
<feature type="transmembrane region" description="Helical" evidence="6">
    <location>
        <begin position="47"/>
        <end position="70"/>
    </location>
</feature>
<keyword evidence="6" id="KW-0997">Cell inner membrane</keyword>
<keyword evidence="5 6" id="KW-0472">Membrane</keyword>
<protein>
    <recommendedName>
        <fullName evidence="6">Copper resistance protein D</fullName>
    </recommendedName>
</protein>
<feature type="transmembrane region" description="Helical" evidence="6">
    <location>
        <begin position="269"/>
        <end position="286"/>
    </location>
</feature>
<dbReference type="InterPro" id="IPR032694">
    <property type="entry name" value="CopC/D"/>
</dbReference>
<evidence type="ECO:0000259" key="7">
    <source>
        <dbReference type="Pfam" id="PF05425"/>
    </source>
</evidence>
<dbReference type="PANTHER" id="PTHR34820:SF4">
    <property type="entry name" value="INNER MEMBRANE PROTEIN YEBZ"/>
    <property type="match status" value="1"/>
</dbReference>
<comment type="similarity">
    <text evidence="6">Belongs to the CopD family.</text>
</comment>
<dbReference type="EMBL" id="CP074352">
    <property type="protein sequence ID" value="UYU30530.1"/>
    <property type="molecule type" value="Genomic_DNA"/>
</dbReference>
<dbReference type="NCBIfam" id="NF033808">
    <property type="entry name" value="copper_CopD"/>
    <property type="match status" value="1"/>
</dbReference>
<dbReference type="Proteomes" id="UP001156318">
    <property type="component" value="Chromosome"/>
</dbReference>
<keyword evidence="9" id="KW-1185">Reference proteome</keyword>
<dbReference type="InterPro" id="IPR008457">
    <property type="entry name" value="Cu-R_CopD_dom"/>
</dbReference>
<organism evidence="8 9">
    <name type="scientific">Siccibacter colletis</name>
    <dbReference type="NCBI Taxonomy" id="1505757"/>
    <lineage>
        <taxon>Bacteria</taxon>
        <taxon>Pseudomonadati</taxon>
        <taxon>Pseudomonadota</taxon>
        <taxon>Gammaproteobacteria</taxon>
        <taxon>Enterobacterales</taxon>
        <taxon>Enterobacteriaceae</taxon>
        <taxon>Siccibacter</taxon>
    </lineage>
</organism>
<feature type="transmembrane region" description="Helical" evidence="6">
    <location>
        <begin position="117"/>
        <end position="136"/>
    </location>
</feature>
<keyword evidence="6" id="KW-0186">Copper</keyword>
<feature type="transmembrane region" description="Helical" evidence="6">
    <location>
        <begin position="12"/>
        <end position="35"/>
    </location>
</feature>
<evidence type="ECO:0000256" key="5">
    <source>
        <dbReference type="ARBA" id="ARBA00023136"/>
    </source>
</evidence>
<feature type="transmembrane region" description="Helical" evidence="6">
    <location>
        <begin position="195"/>
        <end position="216"/>
    </location>
</feature>
<dbReference type="RefSeq" id="WP_264384276.1">
    <property type="nucleotide sequence ID" value="NZ_CP074352.1"/>
</dbReference>
<keyword evidence="4 6" id="KW-1133">Transmembrane helix</keyword>
<reference evidence="8 9" key="1">
    <citation type="submission" date="2021-05" db="EMBL/GenBank/DDBJ databases">
        <title>Isolation, identification, and the growth promoting effects of Pantoea dispersa strain YSD J2 from the aboveground leaves of Cyperus esculentus L.Var. Sativus.</title>
        <authorList>
            <person name="Wang S."/>
            <person name="Tang X.M."/>
            <person name="Huang Y.N."/>
        </authorList>
    </citation>
    <scope>NUCLEOTIDE SEQUENCE [LARGE SCALE GENOMIC DNA]</scope>
    <source>
        <strain evidence="9">YSD YN2</strain>
    </source>
</reference>
<feature type="transmembrane region" description="Helical" evidence="6">
    <location>
        <begin position="156"/>
        <end position="174"/>
    </location>
</feature>
<name>A0ABY6J9N5_9ENTR</name>
<evidence type="ECO:0000256" key="3">
    <source>
        <dbReference type="ARBA" id="ARBA00022692"/>
    </source>
</evidence>
<comment type="function">
    <text evidence="6">Involved in copper resistance.</text>
</comment>
<dbReference type="InterPro" id="IPR047689">
    <property type="entry name" value="CopD"/>
</dbReference>
<keyword evidence="2 6" id="KW-1003">Cell membrane</keyword>
<comment type="subcellular location">
    <subcellularLocation>
        <location evidence="6">Cell inner membrane</location>
        <topology evidence="6">Multi-pass membrane protein</topology>
    </subcellularLocation>
    <subcellularLocation>
        <location evidence="1">Cell membrane</location>
        <topology evidence="1">Multi-pass membrane protein</topology>
    </subcellularLocation>
</comment>
<evidence type="ECO:0000313" key="8">
    <source>
        <dbReference type="EMBL" id="UYU30530.1"/>
    </source>
</evidence>
<evidence type="ECO:0000256" key="2">
    <source>
        <dbReference type="ARBA" id="ARBA00022475"/>
    </source>
</evidence>